<organism evidence="4 5">
    <name type="scientific">Isachenkonia alkalipeptolytica</name>
    <dbReference type="NCBI Taxonomy" id="2565777"/>
    <lineage>
        <taxon>Bacteria</taxon>
        <taxon>Bacillati</taxon>
        <taxon>Bacillota</taxon>
        <taxon>Clostridia</taxon>
        <taxon>Eubacteriales</taxon>
        <taxon>Clostridiaceae</taxon>
        <taxon>Isachenkonia</taxon>
    </lineage>
</organism>
<dbReference type="Pfam" id="PF13791">
    <property type="entry name" value="Sigma_reg_C"/>
    <property type="match status" value="1"/>
</dbReference>
<proteinExistence type="predicted"/>
<feature type="domain" description="Sigma factor regulator C-terminal" evidence="3">
    <location>
        <begin position="234"/>
        <end position="397"/>
    </location>
</feature>
<dbReference type="EMBL" id="SUMG01000003">
    <property type="protein sequence ID" value="NBG87722.1"/>
    <property type="molecule type" value="Genomic_DNA"/>
</dbReference>
<keyword evidence="2" id="KW-0472">Membrane</keyword>
<dbReference type="Proteomes" id="UP000449710">
    <property type="component" value="Unassembled WGS sequence"/>
</dbReference>
<evidence type="ECO:0000313" key="4">
    <source>
        <dbReference type="EMBL" id="NBG87722.1"/>
    </source>
</evidence>
<gene>
    <name evidence="4" type="ORF">ISALK_04335</name>
</gene>
<evidence type="ECO:0000256" key="1">
    <source>
        <dbReference type="SAM" id="MobiDB-lite"/>
    </source>
</evidence>
<keyword evidence="2" id="KW-0812">Transmembrane</keyword>
<feature type="region of interest" description="Disordered" evidence="1">
    <location>
        <begin position="46"/>
        <end position="69"/>
    </location>
</feature>
<sequence>MNFKEIFRRYQAGEATEEERKYIEEEMEKFEFMETYFSEQEFTEDVLKDQGKKEDPQEQNEDNSRGKDSVEYQELKNIQKLVNRRLGKVIIASVLAVVLLYLGIFYGVSSIVDRMHYDPTATNQIEDGDYPISDFTFDFAAYVSLNKPGYSVVGTLNEKSLGFGEYELQYLLIDNVTKERNYFQMRQIRDGKQNDFDSIYYLRDFLGGFNVAVNPESYNKDTQDATNERMIEHLEKLNPASFVSSYVTFHEDLSMEEIYEMSRAYSDIDIGWVGVRTYDPEKAKPHQLNYLTGFTPDFRSELIGDYRPDWNEYPYFNIGDINPNNEPISMEDYPEIYETHYLSRLRYLRDRPEFVKIFDAGPEKTDYYEEAVEYIEENGVHSFGVLVYGEAEDLLDYFDGTSSNVKSLTIDQVLPSRPFIY</sequence>
<dbReference type="AlphaFoldDB" id="A0AA43XJ63"/>
<evidence type="ECO:0000259" key="3">
    <source>
        <dbReference type="Pfam" id="PF13791"/>
    </source>
</evidence>
<keyword evidence="2" id="KW-1133">Transmembrane helix</keyword>
<keyword evidence="5" id="KW-1185">Reference proteome</keyword>
<accession>A0AA43XJ63</accession>
<reference evidence="4 5" key="1">
    <citation type="submission" date="2019-04" db="EMBL/GenBank/DDBJ databases">
        <title>Isachenkonia alkalipeptolytica gen. nov. sp. nov. a new anaerobic, alkiliphilic organothrophic bacterium capable to reduce synthesized ferrihydrite isolated from a soda lake.</title>
        <authorList>
            <person name="Toshchakov S.V."/>
            <person name="Zavarzina D.G."/>
            <person name="Zhilina T.N."/>
            <person name="Kostrikina N.A."/>
            <person name="Kublanov I.V."/>
        </authorList>
    </citation>
    <scope>NUCLEOTIDE SEQUENCE [LARGE SCALE GENOMIC DNA]</scope>
    <source>
        <strain evidence="4 5">Z-1701</strain>
    </source>
</reference>
<protein>
    <recommendedName>
        <fullName evidence="3">Sigma factor regulator C-terminal domain-containing protein</fullName>
    </recommendedName>
</protein>
<comment type="caution">
    <text evidence="4">The sequence shown here is derived from an EMBL/GenBank/DDBJ whole genome shotgun (WGS) entry which is preliminary data.</text>
</comment>
<dbReference type="InterPro" id="IPR025672">
    <property type="entry name" value="Sigma_reg_C_dom"/>
</dbReference>
<dbReference type="RefSeq" id="WP_160719422.1">
    <property type="nucleotide sequence ID" value="NZ_SUMG01000003.1"/>
</dbReference>
<feature type="transmembrane region" description="Helical" evidence="2">
    <location>
        <begin position="89"/>
        <end position="108"/>
    </location>
</feature>
<evidence type="ECO:0000256" key="2">
    <source>
        <dbReference type="SAM" id="Phobius"/>
    </source>
</evidence>
<evidence type="ECO:0000313" key="5">
    <source>
        <dbReference type="Proteomes" id="UP000449710"/>
    </source>
</evidence>
<name>A0AA43XJ63_9CLOT</name>